<keyword evidence="2" id="KW-1185">Reference proteome</keyword>
<proteinExistence type="predicted"/>
<name>A0ACC0J5C9_9ERIC</name>
<gene>
    <name evidence="1" type="ORF">LOK49_LG01G01086</name>
</gene>
<dbReference type="Proteomes" id="UP001060215">
    <property type="component" value="Chromosome 1"/>
</dbReference>
<comment type="caution">
    <text evidence="1">The sequence shown here is derived from an EMBL/GenBank/DDBJ whole genome shotgun (WGS) entry which is preliminary data.</text>
</comment>
<accession>A0ACC0J5C9</accession>
<evidence type="ECO:0000313" key="1">
    <source>
        <dbReference type="EMBL" id="KAI8032943.1"/>
    </source>
</evidence>
<sequence length="311" mass="33764">MYPNLILTMGVLLILLLPRDSDAALIRTFFKFAQDDSLNNRSIQVAPSPSPVSSVDSNFGGGSGGNGDQVPPYPSPSPSPLAEPNDGITDERCEISSSRLCRDLKNMTACLPGSGPQGSFLIVQNDEENSLTVNYTILPQNTTFRVIELQKHQAKKINTNVGGGQSVVLNAGNGDCVIHMGSPAPEDDIGYHIPSDPTYVKRATYVKPMHGAYLLVLIVLISGGACACFKLRKRERHLDGVPYQELEMGQPESLSAVKAETGVGWDQDWDDDWDEEKAVKSPGRKHFSNGQPNGHASRPSNDDGWGNDWDE</sequence>
<dbReference type="EMBL" id="CM045758">
    <property type="protein sequence ID" value="KAI8032943.1"/>
    <property type="molecule type" value="Genomic_DNA"/>
</dbReference>
<reference evidence="1 2" key="1">
    <citation type="journal article" date="2022" name="Plant J.">
        <title>Chromosome-level genome of Camellia lanceoleosa provides a valuable resource for understanding genome evolution and self-incompatibility.</title>
        <authorList>
            <person name="Gong W."/>
            <person name="Xiao S."/>
            <person name="Wang L."/>
            <person name="Liao Z."/>
            <person name="Chang Y."/>
            <person name="Mo W."/>
            <person name="Hu G."/>
            <person name="Li W."/>
            <person name="Zhao G."/>
            <person name="Zhu H."/>
            <person name="Hu X."/>
            <person name="Ji K."/>
            <person name="Xiang X."/>
            <person name="Song Q."/>
            <person name="Yuan D."/>
            <person name="Jin S."/>
            <person name="Zhang L."/>
        </authorList>
    </citation>
    <scope>NUCLEOTIDE SEQUENCE [LARGE SCALE GENOMIC DNA]</scope>
    <source>
        <strain evidence="1">SQ_2022a</strain>
    </source>
</reference>
<protein>
    <submittedName>
        <fullName evidence="1">Uncharacterized protein</fullName>
    </submittedName>
</protein>
<evidence type="ECO:0000313" key="2">
    <source>
        <dbReference type="Proteomes" id="UP001060215"/>
    </source>
</evidence>
<organism evidence="1 2">
    <name type="scientific">Camellia lanceoleosa</name>
    <dbReference type="NCBI Taxonomy" id="1840588"/>
    <lineage>
        <taxon>Eukaryota</taxon>
        <taxon>Viridiplantae</taxon>
        <taxon>Streptophyta</taxon>
        <taxon>Embryophyta</taxon>
        <taxon>Tracheophyta</taxon>
        <taxon>Spermatophyta</taxon>
        <taxon>Magnoliopsida</taxon>
        <taxon>eudicotyledons</taxon>
        <taxon>Gunneridae</taxon>
        <taxon>Pentapetalae</taxon>
        <taxon>asterids</taxon>
        <taxon>Ericales</taxon>
        <taxon>Theaceae</taxon>
        <taxon>Camellia</taxon>
    </lineage>
</organism>